<gene>
    <name evidence="8" type="ORF">LPB142_05515</name>
</gene>
<dbReference type="NCBIfam" id="NF045515">
    <property type="entry name" value="Glp_gephyrin"/>
    <property type="match status" value="1"/>
</dbReference>
<organism evidence="8 9">
    <name type="scientific">Rhodobacter xanthinilyticus</name>
    <dbReference type="NCBI Taxonomy" id="1850250"/>
    <lineage>
        <taxon>Bacteria</taxon>
        <taxon>Pseudomonadati</taxon>
        <taxon>Pseudomonadota</taxon>
        <taxon>Alphaproteobacteria</taxon>
        <taxon>Rhodobacterales</taxon>
        <taxon>Rhodobacter group</taxon>
        <taxon>Rhodobacter</taxon>
    </lineage>
</organism>
<evidence type="ECO:0000259" key="7">
    <source>
        <dbReference type="SMART" id="SM00852"/>
    </source>
</evidence>
<dbReference type="PROSITE" id="PS01079">
    <property type="entry name" value="MOCF_BIOSYNTHESIS_2"/>
    <property type="match status" value="1"/>
</dbReference>
<dbReference type="GO" id="GO:0005829">
    <property type="term" value="C:cytosol"/>
    <property type="evidence" value="ECO:0007669"/>
    <property type="project" value="TreeGrafter"/>
</dbReference>
<evidence type="ECO:0000256" key="3">
    <source>
        <dbReference type="ARBA" id="ARBA00010763"/>
    </source>
</evidence>
<dbReference type="STRING" id="1850250.LPB142_05515"/>
<keyword evidence="6" id="KW-0500">Molybdenum</keyword>
<dbReference type="InterPro" id="IPR036425">
    <property type="entry name" value="MoaB/Mog-like_dom_sf"/>
</dbReference>
<dbReference type="EC" id="2.10.1.1" evidence="6"/>
<keyword evidence="6" id="KW-0460">Magnesium</keyword>
<name>A0A1D9MAH7_9RHOB</name>
<keyword evidence="6" id="KW-0479">Metal-binding</keyword>
<dbReference type="Pfam" id="PF03453">
    <property type="entry name" value="MoeA_N"/>
    <property type="match status" value="1"/>
</dbReference>
<sequence length="418" mass="42853">MHDVTYPEGTSCEMTPGLLPLDEAVALALAQVSPIAQAERIPLAEAVGRVAAKDILAPAAMPLFDNSAMDGFALRLADLAGGDSLPLAGTVPAGAAPRDLPPGVALEIFTGAPVPQGADAVVMIENARVAGARVQFHRLPKAGDNIRRAGSDQPLGARLVARGQPLRPLHVGLLAANGITQVEVSRRPRVAVFSTGDELTGGGTPGRIHDANRPMLLTLAREAGAEAEDMGILPDDLAATTRALAALGDRFDLILTSGAVSMGGRDHMRDAIVAAGGALTGWRVALKPGKPVAFGRIGKTAITGLPGNPFSAYTGFRLFAGPQIARLAGAAPAPFASVPARAGFGWSRKPGRAEVFPARLAGHDPAGVQILERLGAGVSATLFPLTEADGLGLVAASTAHVSEGDMIRWQPFCKGGLE</sequence>
<comment type="catalytic activity">
    <reaction evidence="5">
        <text>adenylyl-molybdopterin + molybdate = Mo-molybdopterin + AMP + H(+)</text>
        <dbReference type="Rhea" id="RHEA:35047"/>
        <dbReference type="ChEBI" id="CHEBI:15378"/>
        <dbReference type="ChEBI" id="CHEBI:36264"/>
        <dbReference type="ChEBI" id="CHEBI:62727"/>
        <dbReference type="ChEBI" id="CHEBI:71302"/>
        <dbReference type="ChEBI" id="CHEBI:456215"/>
        <dbReference type="EC" id="2.10.1.1"/>
    </reaction>
</comment>
<reference evidence="8 9" key="1">
    <citation type="submission" date="2016-10" db="EMBL/GenBank/DDBJ databases">
        <title>Rhodobacter sp. LPB0142, isolated from sea water.</title>
        <authorList>
            <person name="Kim E."/>
            <person name="Yi H."/>
        </authorList>
    </citation>
    <scope>NUCLEOTIDE SEQUENCE [LARGE SCALE GENOMIC DNA]</scope>
    <source>
        <strain evidence="8 9">LPB0142</strain>
    </source>
</reference>
<dbReference type="GO" id="GO:0046872">
    <property type="term" value="F:metal ion binding"/>
    <property type="evidence" value="ECO:0007669"/>
    <property type="project" value="UniProtKB-UniRule"/>
</dbReference>
<comment type="similarity">
    <text evidence="3 6">Belongs to the MoeA family.</text>
</comment>
<dbReference type="Gene3D" id="2.40.340.10">
    <property type="entry name" value="MoeA, C-terminal, domain IV"/>
    <property type="match status" value="1"/>
</dbReference>
<dbReference type="PANTHER" id="PTHR10192:SF5">
    <property type="entry name" value="GEPHYRIN"/>
    <property type="match status" value="1"/>
</dbReference>
<comment type="function">
    <text evidence="1 6">Catalyzes the insertion of molybdate into adenylated molybdopterin with the concomitant release of AMP.</text>
</comment>
<dbReference type="Gene3D" id="3.90.105.10">
    <property type="entry name" value="Molybdopterin biosynthesis moea protein, domain 2"/>
    <property type="match status" value="1"/>
</dbReference>
<evidence type="ECO:0000256" key="2">
    <source>
        <dbReference type="ARBA" id="ARBA00005046"/>
    </source>
</evidence>
<dbReference type="Pfam" id="PF03454">
    <property type="entry name" value="MoeA_C"/>
    <property type="match status" value="1"/>
</dbReference>
<evidence type="ECO:0000256" key="5">
    <source>
        <dbReference type="ARBA" id="ARBA00047317"/>
    </source>
</evidence>
<dbReference type="InterPro" id="IPR008284">
    <property type="entry name" value="MoCF_biosynth_CS"/>
</dbReference>
<dbReference type="Proteomes" id="UP000176562">
    <property type="component" value="Chromosome"/>
</dbReference>
<dbReference type="KEGG" id="rhp:LPB142_05515"/>
<protein>
    <recommendedName>
        <fullName evidence="6">Molybdopterin molybdenumtransferase</fullName>
        <ecNumber evidence="6">2.10.1.1</ecNumber>
    </recommendedName>
</protein>
<proteinExistence type="inferred from homology"/>
<dbReference type="CDD" id="cd00887">
    <property type="entry name" value="MoeA"/>
    <property type="match status" value="1"/>
</dbReference>
<dbReference type="SMART" id="SM00852">
    <property type="entry name" value="MoCF_biosynth"/>
    <property type="match status" value="1"/>
</dbReference>
<dbReference type="InterPro" id="IPR001453">
    <property type="entry name" value="MoaB/Mog_dom"/>
</dbReference>
<comment type="cofactor">
    <cofactor evidence="6">
        <name>Mg(2+)</name>
        <dbReference type="ChEBI" id="CHEBI:18420"/>
    </cofactor>
</comment>
<accession>A0A1D9MAH7</accession>
<dbReference type="UniPathway" id="UPA00344"/>
<keyword evidence="9" id="KW-1185">Reference proteome</keyword>
<dbReference type="PANTHER" id="PTHR10192">
    <property type="entry name" value="MOLYBDOPTERIN BIOSYNTHESIS PROTEIN"/>
    <property type="match status" value="1"/>
</dbReference>
<dbReference type="GO" id="GO:0061599">
    <property type="term" value="F:molybdopterin molybdotransferase activity"/>
    <property type="evidence" value="ECO:0007669"/>
    <property type="project" value="UniProtKB-UniRule"/>
</dbReference>
<evidence type="ECO:0000313" key="8">
    <source>
        <dbReference type="EMBL" id="AOZ68843.1"/>
    </source>
</evidence>
<dbReference type="Gene3D" id="2.170.190.11">
    <property type="entry name" value="Molybdopterin biosynthesis moea protein, domain 3"/>
    <property type="match status" value="1"/>
</dbReference>
<dbReference type="GO" id="GO:0006777">
    <property type="term" value="P:Mo-molybdopterin cofactor biosynthetic process"/>
    <property type="evidence" value="ECO:0007669"/>
    <property type="project" value="UniProtKB-UniRule"/>
</dbReference>
<dbReference type="Pfam" id="PF00994">
    <property type="entry name" value="MoCF_biosynth"/>
    <property type="match status" value="1"/>
</dbReference>
<keyword evidence="4 6" id="KW-0501">Molybdenum cofactor biosynthesis</keyword>
<evidence type="ECO:0000256" key="4">
    <source>
        <dbReference type="ARBA" id="ARBA00023150"/>
    </source>
</evidence>
<evidence type="ECO:0000313" key="9">
    <source>
        <dbReference type="Proteomes" id="UP000176562"/>
    </source>
</evidence>
<dbReference type="Gene3D" id="3.40.980.10">
    <property type="entry name" value="MoaB/Mog-like domain"/>
    <property type="match status" value="1"/>
</dbReference>
<dbReference type="SUPFAM" id="SSF53218">
    <property type="entry name" value="Molybdenum cofactor biosynthesis proteins"/>
    <property type="match status" value="1"/>
</dbReference>
<evidence type="ECO:0000256" key="1">
    <source>
        <dbReference type="ARBA" id="ARBA00002901"/>
    </source>
</evidence>
<dbReference type="RefSeq" id="WP_071165756.1">
    <property type="nucleotide sequence ID" value="NZ_CP017781.1"/>
</dbReference>
<dbReference type="EMBL" id="CP017781">
    <property type="protein sequence ID" value="AOZ68843.1"/>
    <property type="molecule type" value="Genomic_DNA"/>
</dbReference>
<dbReference type="AlphaFoldDB" id="A0A1D9MAH7"/>
<dbReference type="InterPro" id="IPR038987">
    <property type="entry name" value="MoeA-like"/>
</dbReference>
<dbReference type="NCBIfam" id="TIGR00177">
    <property type="entry name" value="molyb_syn"/>
    <property type="match status" value="1"/>
</dbReference>
<feature type="domain" description="MoaB/Mog" evidence="7">
    <location>
        <begin position="191"/>
        <end position="326"/>
    </location>
</feature>
<evidence type="ECO:0000256" key="6">
    <source>
        <dbReference type="RuleBase" id="RU365090"/>
    </source>
</evidence>
<dbReference type="InterPro" id="IPR005110">
    <property type="entry name" value="MoeA_linker/N"/>
</dbReference>
<dbReference type="InterPro" id="IPR005111">
    <property type="entry name" value="MoeA_C_domain_IV"/>
</dbReference>
<dbReference type="SUPFAM" id="SSF63867">
    <property type="entry name" value="MoeA C-terminal domain-like"/>
    <property type="match status" value="1"/>
</dbReference>
<dbReference type="SUPFAM" id="SSF63882">
    <property type="entry name" value="MoeA N-terminal region -like"/>
    <property type="match status" value="1"/>
</dbReference>
<dbReference type="InterPro" id="IPR036135">
    <property type="entry name" value="MoeA_linker/N_sf"/>
</dbReference>
<keyword evidence="6 8" id="KW-0808">Transferase</keyword>
<dbReference type="InterPro" id="IPR036688">
    <property type="entry name" value="MoeA_C_domain_IV_sf"/>
</dbReference>
<comment type="pathway">
    <text evidence="2 6">Cofactor biosynthesis; molybdopterin biosynthesis.</text>
</comment>